<comment type="caution">
    <text evidence="2">The sequence shown here is derived from an EMBL/GenBank/DDBJ whole genome shotgun (WGS) entry which is preliminary data.</text>
</comment>
<dbReference type="InterPro" id="IPR037026">
    <property type="entry name" value="Vgr_OB-fold_dom_sf"/>
</dbReference>
<dbReference type="Pfam" id="PF04717">
    <property type="entry name" value="Phage_base_V"/>
    <property type="match status" value="1"/>
</dbReference>
<dbReference type="eggNOG" id="COG3501">
    <property type="taxonomic scope" value="Bacteria"/>
</dbReference>
<organism evidence="2 3">
    <name type="scientific">Aliiglaciecola lipolytica E3</name>
    <dbReference type="NCBI Taxonomy" id="1127673"/>
    <lineage>
        <taxon>Bacteria</taxon>
        <taxon>Pseudomonadati</taxon>
        <taxon>Pseudomonadota</taxon>
        <taxon>Gammaproteobacteria</taxon>
        <taxon>Alteromonadales</taxon>
        <taxon>Alteromonadaceae</taxon>
        <taxon>Aliiglaciecola</taxon>
    </lineage>
</organism>
<dbReference type="STRING" id="1127673.GLIP_0386"/>
<dbReference type="EMBL" id="BAEN01000014">
    <property type="protein sequence ID" value="GAC13033.1"/>
    <property type="molecule type" value="Genomic_DNA"/>
</dbReference>
<evidence type="ECO:0000313" key="2">
    <source>
        <dbReference type="EMBL" id="GAC13033.1"/>
    </source>
</evidence>
<sequence length="219" mass="23257">MTNQYAPDGGRQRYFGVYPAIVLNIVDPENLGRVSVSFPWLSDANVEAWSTLTTPYADDEQGLQIMPEVGSQVIVAFEAGNLRRPYIIGSCWNGSAVPPEQPQDANNIRTLKTRSGSELTFDDTDGAAKITLKTAGGHELLLDEASSAITLTHSSGHKIEFSASGAIEITANSTVELNAAAFNVHAPVANFDGIINCTTMIASAAVVSPSYTPGVGNLW</sequence>
<reference evidence="2 3" key="1">
    <citation type="journal article" date="2017" name="Antonie Van Leeuwenhoek">
        <title>Rhizobium rhizosphaerae sp. nov., a novel species isolated from rice rhizosphere.</title>
        <authorList>
            <person name="Zhao J.J."/>
            <person name="Zhang J."/>
            <person name="Zhang R.J."/>
            <person name="Zhang C.W."/>
            <person name="Yin H.Q."/>
            <person name="Zhang X.X."/>
        </authorList>
    </citation>
    <scope>NUCLEOTIDE SEQUENCE [LARGE SCALE GENOMIC DNA]</scope>
    <source>
        <strain evidence="2 3">E3</strain>
    </source>
</reference>
<dbReference type="SUPFAM" id="SSF69349">
    <property type="entry name" value="Phage fibre proteins"/>
    <property type="match status" value="1"/>
</dbReference>
<dbReference type="OrthoDB" id="9762420at2"/>
<accession>K6Y8Q0</accession>
<dbReference type="RefSeq" id="WP_008842853.1">
    <property type="nucleotide sequence ID" value="NZ_BAEN01000014.1"/>
</dbReference>
<dbReference type="AlphaFoldDB" id="K6Y8Q0"/>
<dbReference type="InterPro" id="IPR006531">
    <property type="entry name" value="Gp5/Vgr_OB"/>
</dbReference>
<keyword evidence="3" id="KW-1185">Reference proteome</keyword>
<proteinExistence type="predicted"/>
<feature type="domain" description="Gp5/Type VI secretion system Vgr protein OB-fold" evidence="1">
    <location>
        <begin position="18"/>
        <end position="92"/>
    </location>
</feature>
<evidence type="ECO:0000259" key="1">
    <source>
        <dbReference type="Pfam" id="PF04717"/>
    </source>
</evidence>
<gene>
    <name evidence="2" type="ORF">GLIP_0386</name>
</gene>
<protein>
    <recommendedName>
        <fullName evidence="1">Gp5/Type VI secretion system Vgr protein OB-fold domain-containing protein</fullName>
    </recommendedName>
</protein>
<dbReference type="SUPFAM" id="SSF69255">
    <property type="entry name" value="gp5 N-terminal domain-like"/>
    <property type="match status" value="1"/>
</dbReference>
<dbReference type="Gene3D" id="2.40.50.230">
    <property type="entry name" value="Gp5 N-terminal domain"/>
    <property type="match status" value="1"/>
</dbReference>
<name>K6Y8Q0_9ALTE</name>
<evidence type="ECO:0000313" key="3">
    <source>
        <dbReference type="Proteomes" id="UP000006334"/>
    </source>
</evidence>
<dbReference type="Proteomes" id="UP000006334">
    <property type="component" value="Unassembled WGS sequence"/>
</dbReference>